<sequence length="50" mass="5547">MKRTRPPSLSFILLNTNLSHIEDGFLPAAIACIKPIKISAQKPSHTEHHS</sequence>
<proteinExistence type="predicted"/>
<organism evidence="1">
    <name type="scientific">Rhizophora mucronata</name>
    <name type="common">Asiatic mangrove</name>
    <dbReference type="NCBI Taxonomy" id="61149"/>
    <lineage>
        <taxon>Eukaryota</taxon>
        <taxon>Viridiplantae</taxon>
        <taxon>Streptophyta</taxon>
        <taxon>Embryophyta</taxon>
        <taxon>Tracheophyta</taxon>
        <taxon>Spermatophyta</taxon>
        <taxon>Magnoliopsida</taxon>
        <taxon>eudicotyledons</taxon>
        <taxon>Gunneridae</taxon>
        <taxon>Pentapetalae</taxon>
        <taxon>rosids</taxon>
        <taxon>fabids</taxon>
        <taxon>Malpighiales</taxon>
        <taxon>Rhizophoraceae</taxon>
        <taxon>Rhizophora</taxon>
    </lineage>
</organism>
<reference evidence="1" key="1">
    <citation type="submission" date="2018-02" db="EMBL/GenBank/DDBJ databases">
        <title>Rhizophora mucronata_Transcriptome.</title>
        <authorList>
            <person name="Meera S.P."/>
            <person name="Sreeshan A."/>
            <person name="Augustine A."/>
        </authorList>
    </citation>
    <scope>NUCLEOTIDE SEQUENCE</scope>
    <source>
        <tissue evidence="1">Leaf</tissue>
    </source>
</reference>
<dbReference type="EMBL" id="GGEC01009953">
    <property type="protein sequence ID" value="MBW90436.1"/>
    <property type="molecule type" value="Transcribed_RNA"/>
</dbReference>
<evidence type="ECO:0000313" key="1">
    <source>
        <dbReference type="EMBL" id="MBW90436.1"/>
    </source>
</evidence>
<protein>
    <submittedName>
        <fullName evidence="1">Uncharacterized protein</fullName>
    </submittedName>
</protein>
<accession>A0A2P2JAB9</accession>
<dbReference type="AlphaFoldDB" id="A0A2P2JAB9"/>
<name>A0A2P2JAB9_RHIMU</name>